<evidence type="ECO:0000313" key="3">
    <source>
        <dbReference type="Proteomes" id="UP001524587"/>
    </source>
</evidence>
<comment type="caution">
    <text evidence="2">The sequence shown here is derived from an EMBL/GenBank/DDBJ whole genome shotgun (WGS) entry which is preliminary data.</text>
</comment>
<protein>
    <recommendedName>
        <fullName evidence="4">DUF4164 family protein</fullName>
    </recommendedName>
</protein>
<proteinExistence type="predicted"/>
<evidence type="ECO:0000256" key="1">
    <source>
        <dbReference type="SAM" id="MobiDB-lite"/>
    </source>
</evidence>
<feature type="region of interest" description="Disordered" evidence="1">
    <location>
        <begin position="1"/>
        <end position="24"/>
    </location>
</feature>
<organism evidence="2 3">
    <name type="scientific">Endosaccharibacter trunci</name>
    <dbReference type="NCBI Taxonomy" id="2812733"/>
    <lineage>
        <taxon>Bacteria</taxon>
        <taxon>Pseudomonadati</taxon>
        <taxon>Pseudomonadota</taxon>
        <taxon>Alphaproteobacteria</taxon>
        <taxon>Acetobacterales</taxon>
        <taxon>Acetobacteraceae</taxon>
        <taxon>Endosaccharibacter</taxon>
    </lineage>
</organism>
<evidence type="ECO:0008006" key="4">
    <source>
        <dbReference type="Google" id="ProtNLM"/>
    </source>
</evidence>
<dbReference type="EMBL" id="JAMSKV010000009">
    <property type="protein sequence ID" value="MCQ8279047.1"/>
    <property type="molecule type" value="Genomic_DNA"/>
</dbReference>
<name>A0ABT1W9X4_9PROT</name>
<feature type="compositionally biased region" description="Basic and acidic residues" evidence="1">
    <location>
        <begin position="1"/>
        <end position="18"/>
    </location>
</feature>
<dbReference type="Proteomes" id="UP001524587">
    <property type="component" value="Unassembled WGS sequence"/>
</dbReference>
<dbReference type="RefSeq" id="WP_422864523.1">
    <property type="nucleotide sequence ID" value="NZ_JAMSKV010000009.1"/>
</dbReference>
<accession>A0ABT1W9X4</accession>
<reference evidence="2 3" key="1">
    <citation type="submission" date="2022-06" db="EMBL/GenBank/DDBJ databases">
        <title>Endosaccharibacter gen. nov., sp. nov., endophytic bacteria isolated from sugarcane.</title>
        <authorList>
            <person name="Pitiwittayakul N."/>
            <person name="Yukphan P."/>
            <person name="Charoenyingcharoen P."/>
            <person name="Tanasupawat S."/>
        </authorList>
    </citation>
    <scope>NUCLEOTIDE SEQUENCE [LARGE SCALE GENOMIC DNA]</scope>
    <source>
        <strain evidence="2 3">KSS8</strain>
    </source>
</reference>
<sequence length="118" mass="13098">MSEQDHRWDRHGAADRSAGESGGSIDRLEQALARIAAAAGRKQDALRVAELTARAAQHETDLLMQAEEQRRAEAEANRFQETEEQDRLRDATLRDVAGRIDSLISVLRAELDHQPAGD</sequence>
<keyword evidence="3" id="KW-1185">Reference proteome</keyword>
<gene>
    <name evidence="2" type="ORF">NFI95_11370</name>
</gene>
<evidence type="ECO:0000313" key="2">
    <source>
        <dbReference type="EMBL" id="MCQ8279047.1"/>
    </source>
</evidence>